<gene>
    <name evidence="2" type="ORF">SAMEA4029010_CIC11G00000004171</name>
</gene>
<dbReference type="Proteomes" id="UP000182334">
    <property type="component" value="Chromosome IV"/>
</dbReference>
<dbReference type="EMBL" id="LT635759">
    <property type="protein sequence ID" value="SGZ53699.1"/>
    <property type="molecule type" value="Genomic_DNA"/>
</dbReference>
<dbReference type="OrthoDB" id="3977264at2759"/>
<feature type="compositionally biased region" description="Polar residues" evidence="1">
    <location>
        <begin position="142"/>
        <end position="163"/>
    </location>
</feature>
<keyword evidence="3" id="KW-1185">Reference proteome</keyword>
<evidence type="ECO:0000256" key="1">
    <source>
        <dbReference type="SAM" id="MobiDB-lite"/>
    </source>
</evidence>
<feature type="region of interest" description="Disordered" evidence="1">
    <location>
        <begin position="54"/>
        <end position="164"/>
    </location>
</feature>
<feature type="compositionally biased region" description="Low complexity" evidence="1">
    <location>
        <begin position="87"/>
        <end position="96"/>
    </location>
</feature>
<protein>
    <submittedName>
        <fullName evidence="2">CIC11C00000004171</fullName>
    </submittedName>
</protein>
<name>A0A1L0BR31_9ASCO</name>
<reference evidence="2 3" key="1">
    <citation type="submission" date="2016-10" db="EMBL/GenBank/DDBJ databases">
        <authorList>
            <person name="de Groot N.N."/>
        </authorList>
    </citation>
    <scope>NUCLEOTIDE SEQUENCE [LARGE SCALE GENOMIC DNA]</scope>
    <source>
        <strain evidence="2 3">CBS 141442</strain>
    </source>
</reference>
<evidence type="ECO:0000313" key="2">
    <source>
        <dbReference type="EMBL" id="SGZ53699.1"/>
    </source>
</evidence>
<evidence type="ECO:0000313" key="3">
    <source>
        <dbReference type="Proteomes" id="UP000182334"/>
    </source>
</evidence>
<organism evidence="2 3">
    <name type="scientific">Sungouiella intermedia</name>
    <dbReference type="NCBI Taxonomy" id="45354"/>
    <lineage>
        <taxon>Eukaryota</taxon>
        <taxon>Fungi</taxon>
        <taxon>Dikarya</taxon>
        <taxon>Ascomycota</taxon>
        <taxon>Saccharomycotina</taxon>
        <taxon>Pichiomycetes</taxon>
        <taxon>Metschnikowiaceae</taxon>
        <taxon>Sungouiella</taxon>
    </lineage>
</organism>
<sequence length="430" mass="46544">MPQTREKHRPPRLQSTASYRSLAIARIVSPIAPQMMSEEMRNTFRISQSIRQQQTNLIATTQDKGNSDATDGIDHDTDDRLEDADDASSNGSASRAPDSEPVTADAVSHDGEATSGTGSVGSANSAVSSTSQSTAPSAGSDTVATFNYSPQKGLSPSASTRSTGVHDISILDTESGEFDRITSALSKKKLKRDRAPGPLRIPGHARGLTPVINSAPIRTYYSAVSGYNGYAIPSGYPGRTHAGHVGYVAGSTGPVGPNMGPVGAVGTVAYAGTPVSMTTPGHYQPRRMPVRLFLQPVPIPVQVVQTPMRRSIPAAYERKTAKARGKERRKPVQDVFLGDVKREAPMTSQPPSAQQEYFEDHDDDRTDATEEEMREMESKRRANSIVGGSIVFNDESAFNFKIFGERDEDAKTKFMKVCETTWDQYMARQL</sequence>
<accession>A0A1L0BR31</accession>
<feature type="region of interest" description="Disordered" evidence="1">
    <location>
        <begin position="337"/>
        <end position="369"/>
    </location>
</feature>
<dbReference type="STRING" id="45354.A0A1L0BR31"/>
<feature type="compositionally biased region" description="Polar residues" evidence="1">
    <location>
        <begin position="346"/>
        <end position="355"/>
    </location>
</feature>
<proteinExistence type="predicted"/>
<feature type="compositionally biased region" description="Low complexity" evidence="1">
    <location>
        <begin position="113"/>
        <end position="140"/>
    </location>
</feature>
<feature type="compositionally biased region" description="Polar residues" evidence="1">
    <location>
        <begin position="54"/>
        <end position="64"/>
    </location>
</feature>
<dbReference type="AlphaFoldDB" id="A0A1L0BR31"/>